<evidence type="ECO:0000313" key="6">
    <source>
        <dbReference type="EMBL" id="VDO43332.1"/>
    </source>
</evidence>
<evidence type="ECO:0000313" key="8">
    <source>
        <dbReference type="WBParaSite" id="HPLM_0001161501-mRNA-1"/>
    </source>
</evidence>
<dbReference type="PANTHER" id="PTHR12346">
    <property type="entry name" value="SIN3B-RELATED"/>
    <property type="match status" value="1"/>
</dbReference>
<reference evidence="8" key="1">
    <citation type="submission" date="2016-04" db="UniProtKB">
        <authorList>
            <consortium name="WormBaseParasite"/>
        </authorList>
    </citation>
    <scope>IDENTIFICATION</scope>
</reference>
<dbReference type="SMART" id="SM00761">
    <property type="entry name" value="HDAC_interact"/>
    <property type="match status" value="1"/>
</dbReference>
<dbReference type="PANTHER" id="PTHR12346:SF0">
    <property type="entry name" value="SIN3A, ISOFORM G"/>
    <property type="match status" value="1"/>
</dbReference>
<dbReference type="PROSITE" id="PS51477">
    <property type="entry name" value="PAH"/>
    <property type="match status" value="1"/>
</dbReference>
<gene>
    <name evidence="6" type="ORF">HPLM_LOCUS11607</name>
</gene>
<dbReference type="InterPro" id="IPR013194">
    <property type="entry name" value="HDAC_interact_dom"/>
</dbReference>
<evidence type="ECO:0000256" key="2">
    <source>
        <dbReference type="ARBA" id="ARBA00022491"/>
    </source>
</evidence>
<dbReference type="InterPro" id="IPR036600">
    <property type="entry name" value="PAH_sf"/>
</dbReference>
<sequence>CQYTTKSQFWSPTPTHIPLHVTHFTPQSHSTLLTYPLIYCFTYKKGIFDRAGFSISLPLWSSQSFADLHTDKPTHQVTASYVRELHALSYLDQVKTQFADQPNVYTQFLDIMKDFKSQAIDTPGVITRVSRLFHGRSALIMGFNTFLPPGFEVQVVGARITITEPSGNTQARTPQREKAVLSAVTALFGEEPDLLEEFRHFLPGVHGLLTIPAVNNWGLVTGRFSCNRVFFLSTEISCTFIHPLVVFLSPFIGVFLIVSNDLCALAEHRYVMRSVLPQILSSLLQTNFIYKVLNDTWVSFPSWSSEDTTHVSSKKTQYEEFIYRTEDERFEVSNLSLVHSNTLLSWVPFVIIKYKLFKLDIIIDVNKYAIESLELVRRRMERMTQAELDKFR</sequence>
<dbReference type="Gene3D" id="1.20.1160.11">
    <property type="entry name" value="Paired amphipathic helix"/>
    <property type="match status" value="2"/>
</dbReference>
<organism evidence="8">
    <name type="scientific">Haemonchus placei</name>
    <name type="common">Barber's pole worm</name>
    <dbReference type="NCBI Taxonomy" id="6290"/>
    <lineage>
        <taxon>Eukaryota</taxon>
        <taxon>Metazoa</taxon>
        <taxon>Ecdysozoa</taxon>
        <taxon>Nematoda</taxon>
        <taxon>Chromadorea</taxon>
        <taxon>Rhabditida</taxon>
        <taxon>Rhabditina</taxon>
        <taxon>Rhabditomorpha</taxon>
        <taxon>Strongyloidea</taxon>
        <taxon>Trichostrongylidae</taxon>
        <taxon>Haemonchus</taxon>
    </lineage>
</organism>
<proteinExistence type="predicted"/>
<dbReference type="InterPro" id="IPR003822">
    <property type="entry name" value="PAH"/>
</dbReference>
<evidence type="ECO:0000313" key="7">
    <source>
        <dbReference type="Proteomes" id="UP000268014"/>
    </source>
</evidence>
<dbReference type="WBParaSite" id="HPLM_0001161501-mRNA-1">
    <property type="protein sequence ID" value="HPLM_0001161501-mRNA-1"/>
    <property type="gene ID" value="HPLM_0001161501"/>
</dbReference>
<dbReference type="OrthoDB" id="10265969at2759"/>
<name>A0A158QP06_HAEPC</name>
<evidence type="ECO:0000256" key="3">
    <source>
        <dbReference type="ARBA" id="ARBA00023242"/>
    </source>
</evidence>
<evidence type="ECO:0000256" key="1">
    <source>
        <dbReference type="ARBA" id="ARBA00004123"/>
    </source>
</evidence>
<dbReference type="EMBL" id="UZAF01017615">
    <property type="protein sequence ID" value="VDO43332.1"/>
    <property type="molecule type" value="Genomic_DNA"/>
</dbReference>
<dbReference type="Proteomes" id="UP000268014">
    <property type="component" value="Unassembled WGS sequence"/>
</dbReference>
<dbReference type="GO" id="GO:0003714">
    <property type="term" value="F:transcription corepressor activity"/>
    <property type="evidence" value="ECO:0007669"/>
    <property type="project" value="InterPro"/>
</dbReference>
<keyword evidence="7" id="KW-1185">Reference proteome</keyword>
<keyword evidence="3 4" id="KW-0539">Nucleus</keyword>
<reference evidence="6 7" key="2">
    <citation type="submission" date="2018-11" db="EMBL/GenBank/DDBJ databases">
        <authorList>
            <consortium name="Pathogen Informatics"/>
        </authorList>
    </citation>
    <scope>NUCLEOTIDE SEQUENCE [LARGE SCALE GENOMIC DNA]</scope>
    <source>
        <strain evidence="6 7">MHpl1</strain>
    </source>
</reference>
<comment type="subcellular location">
    <subcellularLocation>
        <location evidence="1 4">Nucleus</location>
    </subcellularLocation>
</comment>
<dbReference type="AlphaFoldDB" id="A0A158QP06"/>
<dbReference type="STRING" id="6290.A0A158QP06"/>
<evidence type="ECO:0000259" key="5">
    <source>
        <dbReference type="SMART" id="SM00761"/>
    </source>
</evidence>
<dbReference type="GO" id="GO:0000122">
    <property type="term" value="P:negative regulation of transcription by RNA polymerase II"/>
    <property type="evidence" value="ECO:0007669"/>
    <property type="project" value="TreeGrafter"/>
</dbReference>
<dbReference type="InterPro" id="IPR039774">
    <property type="entry name" value="Sin3-like"/>
</dbReference>
<dbReference type="FunFam" id="1.20.1160.11:FF:000001">
    <property type="entry name" value="Paired amphipathic helix protein Sin3"/>
    <property type="match status" value="1"/>
</dbReference>
<dbReference type="Pfam" id="PF08295">
    <property type="entry name" value="Sin3_corepress"/>
    <property type="match status" value="1"/>
</dbReference>
<accession>A0A158QP06</accession>
<protein>
    <submittedName>
        <fullName evidence="8">HDAC_interact domain-containing protein</fullName>
    </submittedName>
</protein>
<dbReference type="Pfam" id="PF02671">
    <property type="entry name" value="PAH"/>
    <property type="match status" value="2"/>
</dbReference>
<feature type="domain" description="Histone deacetylase interacting" evidence="5">
    <location>
        <begin position="274"/>
        <end position="390"/>
    </location>
</feature>
<dbReference type="GO" id="GO:0070822">
    <property type="term" value="C:Sin3-type complex"/>
    <property type="evidence" value="ECO:0007669"/>
    <property type="project" value="TreeGrafter"/>
</dbReference>
<dbReference type="SUPFAM" id="SSF47762">
    <property type="entry name" value="PAH2 domain"/>
    <property type="match status" value="1"/>
</dbReference>
<keyword evidence="2" id="KW-0678">Repressor</keyword>
<evidence type="ECO:0000256" key="4">
    <source>
        <dbReference type="PROSITE-ProRule" id="PRU00810"/>
    </source>
</evidence>